<feature type="compositionally biased region" description="Polar residues" evidence="2">
    <location>
        <begin position="51"/>
        <end position="60"/>
    </location>
</feature>
<evidence type="ECO:0000313" key="3">
    <source>
        <dbReference type="EMBL" id="KAK2145733.1"/>
    </source>
</evidence>
<feature type="compositionally biased region" description="Polar residues" evidence="2">
    <location>
        <begin position="20"/>
        <end position="43"/>
    </location>
</feature>
<feature type="region of interest" description="Disordered" evidence="2">
    <location>
        <begin position="179"/>
        <end position="266"/>
    </location>
</feature>
<feature type="compositionally biased region" description="Basic and acidic residues" evidence="2">
    <location>
        <begin position="214"/>
        <end position="224"/>
    </location>
</feature>
<evidence type="ECO:0000256" key="2">
    <source>
        <dbReference type="SAM" id="MobiDB-lite"/>
    </source>
</evidence>
<keyword evidence="4" id="KW-1185">Reference proteome</keyword>
<accession>A0AAD9MVK3</accession>
<proteinExistence type="predicted"/>
<protein>
    <submittedName>
        <fullName evidence="3">Uncharacterized protein</fullName>
    </submittedName>
</protein>
<sequence length="382" mass="43572">MALFRNSKNDKKNETKELAQNETKQSSSTGASGVNKNKINDNQPETRQDKTGGSNNSNNRMKPKTGTETRYGYHLTPEEQEIAYDLRANMMHKLENQNSNLQAELGVHQNVKALRKKQQLRPYAYRIATGTGISQHNMKLLMKSYEKKTKDAEDRINELENELDESRSLARRYHDMYLSEKEKGGKNSDMQSPGSARHAPKSSPRQPDGSKMGKSKDESKDGSKKKGLSKQTATPRDQKKEAPENQPESDKNTKQDNEKVTEEHLEDDEALFKRHIARIADTKSMRVTSPIRVQDVLIQENEAQKLEIQRLKWDNAQLVKKVKLASADKDKLLHMINTSEAARSELAKRLDKEIAKNQKLTKSLTRQAADWIQFKKSLQEDG</sequence>
<dbReference type="Proteomes" id="UP001208570">
    <property type="component" value="Unassembled WGS sequence"/>
</dbReference>
<organism evidence="3 4">
    <name type="scientific">Paralvinella palmiformis</name>
    <dbReference type="NCBI Taxonomy" id="53620"/>
    <lineage>
        <taxon>Eukaryota</taxon>
        <taxon>Metazoa</taxon>
        <taxon>Spiralia</taxon>
        <taxon>Lophotrochozoa</taxon>
        <taxon>Annelida</taxon>
        <taxon>Polychaeta</taxon>
        <taxon>Sedentaria</taxon>
        <taxon>Canalipalpata</taxon>
        <taxon>Terebellida</taxon>
        <taxon>Terebelliformia</taxon>
        <taxon>Alvinellidae</taxon>
        <taxon>Paralvinella</taxon>
    </lineage>
</organism>
<feature type="compositionally biased region" description="Basic and acidic residues" evidence="2">
    <location>
        <begin position="236"/>
        <end position="263"/>
    </location>
</feature>
<evidence type="ECO:0000256" key="1">
    <source>
        <dbReference type="SAM" id="Coils"/>
    </source>
</evidence>
<reference evidence="3" key="1">
    <citation type="journal article" date="2023" name="Mol. Biol. Evol.">
        <title>Third-Generation Sequencing Reveals the Adaptive Role of the Epigenome in Three Deep-Sea Polychaetes.</title>
        <authorList>
            <person name="Perez M."/>
            <person name="Aroh O."/>
            <person name="Sun Y."/>
            <person name="Lan Y."/>
            <person name="Juniper S.K."/>
            <person name="Young C.R."/>
            <person name="Angers B."/>
            <person name="Qian P.Y."/>
        </authorList>
    </citation>
    <scope>NUCLEOTIDE SEQUENCE</scope>
    <source>
        <strain evidence="3">P08H-3</strain>
    </source>
</reference>
<comment type="caution">
    <text evidence="3">The sequence shown here is derived from an EMBL/GenBank/DDBJ whole genome shotgun (WGS) entry which is preliminary data.</text>
</comment>
<feature type="coiled-coil region" evidence="1">
    <location>
        <begin position="142"/>
        <end position="176"/>
    </location>
</feature>
<evidence type="ECO:0000313" key="4">
    <source>
        <dbReference type="Proteomes" id="UP001208570"/>
    </source>
</evidence>
<dbReference type="AlphaFoldDB" id="A0AAD9MVK3"/>
<name>A0AAD9MVK3_9ANNE</name>
<feature type="compositionally biased region" description="Basic and acidic residues" evidence="2">
    <location>
        <begin position="7"/>
        <end position="19"/>
    </location>
</feature>
<feature type="region of interest" description="Disordered" evidence="2">
    <location>
        <begin position="1"/>
        <end position="72"/>
    </location>
</feature>
<keyword evidence="1" id="KW-0175">Coiled coil</keyword>
<gene>
    <name evidence="3" type="ORF">LSH36_660g01036</name>
</gene>
<dbReference type="EMBL" id="JAODUP010000660">
    <property type="protein sequence ID" value="KAK2145733.1"/>
    <property type="molecule type" value="Genomic_DNA"/>
</dbReference>